<reference evidence="1 2" key="1">
    <citation type="submission" date="2019-12" db="EMBL/GenBank/DDBJ databases">
        <title>Chromosome-level assembly of the Caenorhabditis remanei genome.</title>
        <authorList>
            <person name="Teterina A.A."/>
            <person name="Willis J.H."/>
            <person name="Phillips P.C."/>
        </authorList>
    </citation>
    <scope>NUCLEOTIDE SEQUENCE [LARGE SCALE GENOMIC DNA]</scope>
    <source>
        <strain evidence="1 2">PX506</strain>
        <tissue evidence="1">Whole organism</tissue>
    </source>
</reference>
<proteinExistence type="predicted"/>
<gene>
    <name evidence="1" type="ORF">GCK72_000038</name>
</gene>
<dbReference type="CTD" id="78773014"/>
<protein>
    <submittedName>
        <fullName evidence="1">Uncharacterized protein</fullName>
    </submittedName>
</protein>
<comment type="caution">
    <text evidence="1">The sequence shown here is derived from an EMBL/GenBank/DDBJ whole genome shotgun (WGS) entry which is preliminary data.</text>
</comment>
<accession>A0A6A5HNJ8</accession>
<evidence type="ECO:0000313" key="1">
    <source>
        <dbReference type="EMBL" id="KAF1768226.1"/>
    </source>
</evidence>
<dbReference type="Proteomes" id="UP000483820">
    <property type="component" value="Chromosome I"/>
</dbReference>
<name>A0A6A5HNJ8_CAERE</name>
<dbReference type="RefSeq" id="XP_053590878.1">
    <property type="nucleotide sequence ID" value="XM_053722233.1"/>
</dbReference>
<dbReference type="KEGG" id="crq:GCK72_000038"/>
<evidence type="ECO:0000313" key="2">
    <source>
        <dbReference type="Proteomes" id="UP000483820"/>
    </source>
</evidence>
<dbReference type="EMBL" id="WUAV01000001">
    <property type="protein sequence ID" value="KAF1768226.1"/>
    <property type="molecule type" value="Genomic_DNA"/>
</dbReference>
<dbReference type="GeneID" id="78773014"/>
<dbReference type="AlphaFoldDB" id="A0A6A5HNJ8"/>
<organism evidence="1 2">
    <name type="scientific">Caenorhabditis remanei</name>
    <name type="common">Caenorhabditis vulgaris</name>
    <dbReference type="NCBI Taxonomy" id="31234"/>
    <lineage>
        <taxon>Eukaryota</taxon>
        <taxon>Metazoa</taxon>
        <taxon>Ecdysozoa</taxon>
        <taxon>Nematoda</taxon>
        <taxon>Chromadorea</taxon>
        <taxon>Rhabditida</taxon>
        <taxon>Rhabditina</taxon>
        <taxon>Rhabditomorpha</taxon>
        <taxon>Rhabditoidea</taxon>
        <taxon>Rhabditidae</taxon>
        <taxon>Peloderinae</taxon>
        <taxon>Caenorhabditis</taxon>
    </lineage>
</organism>
<sequence>MNTRDMVQEYMVAPESERGVVDGRSRLATPTWNRRHILSVVDGGVLAVGGRGRCEESGERVDERGGRWILRECQVAGQLQRTERVEHAWAQQVVIEDVGAEHSIGSSKSRALKRGELEIHGSI</sequence>